<evidence type="ECO:0000313" key="4">
    <source>
        <dbReference type="Proteomes" id="UP000235672"/>
    </source>
</evidence>
<evidence type="ECO:0000256" key="1">
    <source>
        <dbReference type="SAM" id="MobiDB-lite"/>
    </source>
</evidence>
<organism evidence="3 4">
    <name type="scientific">Hyaloscypha hepaticicola</name>
    <dbReference type="NCBI Taxonomy" id="2082293"/>
    <lineage>
        <taxon>Eukaryota</taxon>
        <taxon>Fungi</taxon>
        <taxon>Dikarya</taxon>
        <taxon>Ascomycota</taxon>
        <taxon>Pezizomycotina</taxon>
        <taxon>Leotiomycetes</taxon>
        <taxon>Helotiales</taxon>
        <taxon>Hyaloscyphaceae</taxon>
        <taxon>Hyaloscypha</taxon>
    </lineage>
</organism>
<proteinExistence type="predicted"/>
<dbReference type="OrthoDB" id="4127862at2759"/>
<keyword evidence="2" id="KW-0472">Membrane</keyword>
<keyword evidence="2" id="KW-0812">Transmembrane</keyword>
<dbReference type="AlphaFoldDB" id="A0A2J6Q6G1"/>
<dbReference type="EMBL" id="KZ613480">
    <property type="protein sequence ID" value="PMD21794.1"/>
    <property type="molecule type" value="Genomic_DNA"/>
</dbReference>
<feature type="compositionally biased region" description="Basic and acidic residues" evidence="1">
    <location>
        <begin position="157"/>
        <end position="169"/>
    </location>
</feature>
<gene>
    <name evidence="3" type="ORF">NA56DRAFT_658855</name>
</gene>
<evidence type="ECO:0000256" key="2">
    <source>
        <dbReference type="SAM" id="Phobius"/>
    </source>
</evidence>
<feature type="region of interest" description="Disordered" evidence="1">
    <location>
        <begin position="150"/>
        <end position="169"/>
    </location>
</feature>
<reference evidence="3 4" key="1">
    <citation type="submission" date="2016-05" db="EMBL/GenBank/DDBJ databases">
        <title>A degradative enzymes factory behind the ericoid mycorrhizal symbiosis.</title>
        <authorList>
            <consortium name="DOE Joint Genome Institute"/>
            <person name="Martino E."/>
            <person name="Morin E."/>
            <person name="Grelet G."/>
            <person name="Kuo A."/>
            <person name="Kohler A."/>
            <person name="Daghino S."/>
            <person name="Barry K."/>
            <person name="Choi C."/>
            <person name="Cichocki N."/>
            <person name="Clum A."/>
            <person name="Copeland A."/>
            <person name="Hainaut M."/>
            <person name="Haridas S."/>
            <person name="Labutti K."/>
            <person name="Lindquist E."/>
            <person name="Lipzen A."/>
            <person name="Khouja H.-R."/>
            <person name="Murat C."/>
            <person name="Ohm R."/>
            <person name="Olson A."/>
            <person name="Spatafora J."/>
            <person name="Veneault-Fourrey C."/>
            <person name="Henrissat B."/>
            <person name="Grigoriev I."/>
            <person name="Martin F."/>
            <person name="Perotto S."/>
        </authorList>
    </citation>
    <scope>NUCLEOTIDE SEQUENCE [LARGE SCALE GENOMIC DNA]</scope>
    <source>
        <strain evidence="3 4">UAMH 7357</strain>
    </source>
</reference>
<evidence type="ECO:0000313" key="3">
    <source>
        <dbReference type="EMBL" id="PMD21794.1"/>
    </source>
</evidence>
<keyword evidence="4" id="KW-1185">Reference proteome</keyword>
<name>A0A2J6Q6G1_9HELO</name>
<accession>A0A2J6Q6G1</accession>
<sequence>MCKEGSLACWLAGPERSSRLRLAKPSKSSPNGSERMKKISSVEDCAGGTETWHEFTNSASAGAGTCQTFGKALPRPGLTVLAILLAIDLPGLWLFLYWLDADHEVAIHRSGNYFDIFGLMWQAWISLQPNLTRKTEKAKLMSKIVKVGNGKPPGKISDGDRPPARAKGEKVTSEELRCLRELIRQRYSLDLKIWSLRKVGSHNHKVVEKDMKRADAMLLSIKARILSMDSRDYFNTDGEYHMFKQVKDRVMADGKREWIKNPPWDED</sequence>
<feature type="transmembrane region" description="Helical" evidence="2">
    <location>
        <begin position="78"/>
        <end position="99"/>
    </location>
</feature>
<protein>
    <submittedName>
        <fullName evidence="3">Uncharacterized protein</fullName>
    </submittedName>
</protein>
<keyword evidence="2" id="KW-1133">Transmembrane helix</keyword>
<dbReference type="Proteomes" id="UP000235672">
    <property type="component" value="Unassembled WGS sequence"/>
</dbReference>